<feature type="domain" description="DCD" evidence="2">
    <location>
        <begin position="144"/>
        <end position="274"/>
    </location>
</feature>
<reference evidence="3 4" key="1">
    <citation type="journal article" date="2019" name="Sci. Rep.">
        <title>A high-quality genome of Eragrostis curvula grass provides insights into Poaceae evolution and supports new strategies to enhance forage quality.</title>
        <authorList>
            <person name="Carballo J."/>
            <person name="Santos B.A.C.M."/>
            <person name="Zappacosta D."/>
            <person name="Garbus I."/>
            <person name="Selva J.P."/>
            <person name="Gallo C.A."/>
            <person name="Diaz A."/>
            <person name="Albertini E."/>
            <person name="Caccamo M."/>
            <person name="Echenique V."/>
        </authorList>
    </citation>
    <scope>NUCLEOTIDE SEQUENCE [LARGE SCALE GENOMIC DNA]</scope>
    <source>
        <strain evidence="4">cv. Victoria</strain>
        <tissue evidence="3">Leaf</tissue>
    </source>
</reference>
<dbReference type="OrthoDB" id="1928633at2759"/>
<dbReference type="PANTHER" id="PTHR46444">
    <property type="entry name" value="DCD (DEVELOPMENT AND CELL DEATH) DOMAIN PROTEIN-RELATED"/>
    <property type="match status" value="1"/>
</dbReference>
<evidence type="ECO:0000256" key="1">
    <source>
        <dbReference type="SAM" id="MobiDB-lite"/>
    </source>
</evidence>
<feature type="compositionally biased region" description="Basic and acidic residues" evidence="1">
    <location>
        <begin position="1"/>
        <end position="21"/>
    </location>
</feature>
<feature type="compositionally biased region" description="Gly residues" evidence="1">
    <location>
        <begin position="22"/>
        <end position="33"/>
    </location>
</feature>
<dbReference type="PROSITE" id="PS51222">
    <property type="entry name" value="DCD"/>
    <property type="match status" value="2"/>
</dbReference>
<feature type="region of interest" description="Disordered" evidence="1">
    <location>
        <begin position="1364"/>
        <end position="1384"/>
    </location>
</feature>
<protein>
    <recommendedName>
        <fullName evidence="2">DCD domain-containing protein</fullName>
    </recommendedName>
</protein>
<feature type="compositionally biased region" description="Polar residues" evidence="1">
    <location>
        <begin position="1444"/>
        <end position="1454"/>
    </location>
</feature>
<feature type="non-terminal residue" evidence="3">
    <location>
        <position position="1"/>
    </location>
</feature>
<feature type="region of interest" description="Disordered" evidence="1">
    <location>
        <begin position="1"/>
        <end position="49"/>
    </location>
</feature>
<dbReference type="SMART" id="SM00767">
    <property type="entry name" value="DCD"/>
    <property type="match status" value="2"/>
</dbReference>
<dbReference type="PANTHER" id="PTHR46444:SF9">
    <property type="entry name" value="DCD (DEVELOPMENT AND CELL DEATH) DOMAIN PROTEIN"/>
    <property type="match status" value="1"/>
</dbReference>
<name>A0A5J9TLZ3_9POAL</name>
<feature type="compositionally biased region" description="Polar residues" evidence="1">
    <location>
        <begin position="1523"/>
        <end position="1549"/>
    </location>
</feature>
<proteinExistence type="predicted"/>
<accession>A0A5J9TLZ3</accession>
<feature type="region of interest" description="Disordered" evidence="1">
    <location>
        <begin position="1522"/>
        <end position="1575"/>
    </location>
</feature>
<evidence type="ECO:0000313" key="4">
    <source>
        <dbReference type="Proteomes" id="UP000324897"/>
    </source>
</evidence>
<dbReference type="Pfam" id="PF10539">
    <property type="entry name" value="Dev_Cell_Death"/>
    <property type="match status" value="2"/>
</dbReference>
<feature type="compositionally biased region" description="Polar residues" evidence="1">
    <location>
        <begin position="1364"/>
        <end position="1379"/>
    </location>
</feature>
<feature type="region of interest" description="Disordered" evidence="1">
    <location>
        <begin position="1439"/>
        <end position="1459"/>
    </location>
</feature>
<gene>
    <name evidence="3" type="ORF">EJB05_45978</name>
</gene>
<dbReference type="EMBL" id="RWGY01000039">
    <property type="protein sequence ID" value="TVU12340.1"/>
    <property type="molecule type" value="Genomic_DNA"/>
</dbReference>
<feature type="domain" description="DCD" evidence="2">
    <location>
        <begin position="619"/>
        <end position="722"/>
    </location>
</feature>
<dbReference type="Gramene" id="TVU12340">
    <property type="protein sequence ID" value="TVU12340"/>
    <property type="gene ID" value="EJB05_45978"/>
</dbReference>
<evidence type="ECO:0000259" key="2">
    <source>
        <dbReference type="PROSITE" id="PS51222"/>
    </source>
</evidence>
<dbReference type="Proteomes" id="UP000324897">
    <property type="component" value="Chromosome 3"/>
</dbReference>
<organism evidence="3 4">
    <name type="scientific">Eragrostis curvula</name>
    <name type="common">weeping love grass</name>
    <dbReference type="NCBI Taxonomy" id="38414"/>
    <lineage>
        <taxon>Eukaryota</taxon>
        <taxon>Viridiplantae</taxon>
        <taxon>Streptophyta</taxon>
        <taxon>Embryophyta</taxon>
        <taxon>Tracheophyta</taxon>
        <taxon>Spermatophyta</taxon>
        <taxon>Magnoliopsida</taxon>
        <taxon>Liliopsida</taxon>
        <taxon>Poales</taxon>
        <taxon>Poaceae</taxon>
        <taxon>PACMAD clade</taxon>
        <taxon>Chloridoideae</taxon>
        <taxon>Eragrostideae</taxon>
        <taxon>Eragrostidinae</taxon>
        <taxon>Eragrostis</taxon>
    </lineage>
</organism>
<evidence type="ECO:0000313" key="3">
    <source>
        <dbReference type="EMBL" id="TVU12340.1"/>
    </source>
</evidence>
<comment type="caution">
    <text evidence="3">The sequence shown here is derived from an EMBL/GenBank/DDBJ whole genome shotgun (WGS) entry which is preliminary data.</text>
</comment>
<dbReference type="InterPro" id="IPR013989">
    <property type="entry name" value="Dev_and_cell_death_domain"/>
</dbReference>
<keyword evidence="4" id="KW-1185">Reference proteome</keyword>
<sequence>MESEEWRRREWEAAEAERHQDGAGGRRQMGGGIREGRRRSGGGAGGRSLGETRYKWRRRAMRSIGRGGGTGTRGIRSRRGTAGLEGEGWERRQRMKEEGFSSVALVFIALHLYVLDTAKLSYLIYVCCLSITEHHISDISNKPGVYGGAIIICNRLTKRDFFQHKLFALPGYAATFIKKIRAGMLLFLFEFEERKLYGVFEAASDGALDILPDAFASLWRFRPAQVLFRRVWFCKPLTVAEFSGAIEGDFLRPHMSFFGISYQQVLNLLDLFSLKMIQLQTYQKPKSRVISDYKVSLARTGQDFSLKLHSNACPSRYPSMFHNNRTSLPHSPFVYAKHHGKRATRENESSLHYRPKPVVLKTPDIKEKCLERDADIKEKHLVPDADYIPLELDDLDDYKSESDADQSTLLGTVRLHSTLKSDNKYEDPVTKQLNGKHSEYDSYHSHQLNRRVVSECETDQKNAIAHNVKESKSSLQNKGCKRKAVVRLGKGSDVLSPRRVCSAAKKVSFSIGGNEVSVTHDRKKSSDKSLCKPAFAENRDRVVGKGKEEVCFSPQDIQSKENHVSAKRTAKEASAAFSPCFEFMKFNIDSLTHFHCQSCMLSRNLVSFGMVKAQRKECLAFGGAIFLCSHLTRKECFEKKIFGLSPNYAGFVEKVKAGTTLFLFDVDQHKLHGIRFKRIWFCKPLMEGEFQDAVQNSFVIKNKSTFRLSHQQVAKLLHLFSSRKRLQPPQNPRSQDDPSMDFEISSHVKETDMQSSSNNSSCGSFRSPCQTCSSTTLGDDAASLGHRLVDPISLVRKVLQSDGSDMAKSNSSISSLHTGADMSIVTIPSNQEAMCDQSTDDFIPLPQEEDVLDGVDDLFGLLDDENHSGSSDSEDNSFRQACVRKEDGCHPLMVNSKLRSDIERRKSVFSRIVRANEVFNQRKRSKTKAFPQKGAEYFNPLYQTKKQRRAQKKTFSCRNDGMLDKPSTDRMNGVQPLDNSFFWSDNRRSTKFFVREEDRNKWDVSSKEPVRADNCRKLFVPKGGAKWDKSCDKEVNTPPFIAGVQESGDVSVKIERTPSLNFKRRAKVLNVGGDQEFDIEDAVEAGQRKIPPTAPFHQEYPSDTALVPKGAKTMDMLAISDENYKEKSISLPSKGTHTQARPYLETKMLLEQQKSIEMCSEYGEDVTRDTPLIIESSRTMDSLTKQSFGDRKTFSNDETGSHVVADHLVTETYIQEKQNPNVSSCNRVVNGDKILSLGNFGSMDFLPNHDEGCGNKRSFQSDGSNRPVTCLLETEMALQQKQTPYIQSCSEVERDDKVLVPEISEVVFPKVDADCVYKGTSLASDHREEVCHIVSCCHDVVPSDAAPVLESCGPLSNLTTLHGDSAKNNSSLDETSGHVSTGYEDNVMLPQDEHYHSCCGDTSSVLEYTTVDTCTVDGGSGNKNSDQKDDEVLYSVTDSKDHVSNTNTSSSDGSRSFGRADDQECSKVVLLNEEQCQNFRSRPELAYENSNSVDSFAVSAEGCGSKSETSADRAYVQRVTDLLGTNSESRTSFTNDSSRGSVETPSTPALGSENAEAYAEQPILQHDPGETKTPL</sequence>